<dbReference type="GO" id="GO:0031491">
    <property type="term" value="F:nucleosome binding"/>
    <property type="evidence" value="ECO:0007669"/>
    <property type="project" value="TreeGrafter"/>
</dbReference>
<dbReference type="Gene3D" id="3.90.230.10">
    <property type="entry name" value="Creatinase/methionine aminopeptidase superfamily"/>
    <property type="match status" value="1"/>
</dbReference>
<feature type="compositionally biased region" description="Basic and acidic residues" evidence="11">
    <location>
        <begin position="989"/>
        <end position="1006"/>
    </location>
</feature>
<dbReference type="GO" id="GO:0006368">
    <property type="term" value="P:transcription elongation by RNA polymerase II"/>
    <property type="evidence" value="ECO:0007669"/>
    <property type="project" value="TreeGrafter"/>
</dbReference>
<dbReference type="GO" id="GO:0035101">
    <property type="term" value="C:FACT complex"/>
    <property type="evidence" value="ECO:0007669"/>
    <property type="project" value="UniProtKB-UniRule"/>
</dbReference>
<dbReference type="FunFam" id="3.90.230.10:FF:000005">
    <property type="entry name" value="FACT complex subunit spt16"/>
    <property type="match status" value="1"/>
</dbReference>
<evidence type="ECO:0000256" key="10">
    <source>
        <dbReference type="RuleBase" id="RU367052"/>
    </source>
</evidence>
<dbReference type="Pfam" id="PF24824">
    <property type="entry name" value="PH_SPT16"/>
    <property type="match status" value="1"/>
</dbReference>
<comment type="similarity">
    <text evidence="1 10">Belongs to the peptidase M24 family. SPT16 subfamily.</text>
</comment>
<gene>
    <name evidence="15" type="ORF">CcCBS67573_g01828</name>
</gene>
<keyword evidence="5 10" id="KW-0805">Transcription regulation</keyword>
<dbReference type="OrthoDB" id="10251642at2759"/>
<dbReference type="InterPro" id="IPR040258">
    <property type="entry name" value="Spt16"/>
</dbReference>
<feature type="domain" description="FACT complex subunit SPT16 N-terminal lobe" evidence="12">
    <location>
        <begin position="5"/>
        <end position="167"/>
    </location>
</feature>
<keyword evidence="6" id="KW-0175">Coiled coil</keyword>
<keyword evidence="16" id="KW-1185">Reference proteome</keyword>
<dbReference type="Gene3D" id="3.40.350.10">
    <property type="entry name" value="Creatinase/prolidase N-terminal domain"/>
    <property type="match status" value="1"/>
</dbReference>
<evidence type="ECO:0000313" key="16">
    <source>
        <dbReference type="Proteomes" id="UP000320333"/>
    </source>
</evidence>
<name>A0A507FKE1_9FUNG</name>
<dbReference type="FunFam" id="2.30.29.30:FF:000017">
    <property type="entry name" value="FACT complex subunit SPT16"/>
    <property type="match status" value="1"/>
</dbReference>
<dbReference type="SMART" id="SM01285">
    <property type="entry name" value="FACT-Spt16_Nlob"/>
    <property type="match status" value="1"/>
</dbReference>
<dbReference type="GO" id="GO:0006260">
    <property type="term" value="P:DNA replication"/>
    <property type="evidence" value="ECO:0007669"/>
    <property type="project" value="UniProtKB-KW"/>
</dbReference>
<evidence type="ECO:0000259" key="12">
    <source>
        <dbReference type="SMART" id="SM01285"/>
    </source>
</evidence>
<proteinExistence type="inferred from homology"/>
<dbReference type="FunFam" id="3.40.350.10:FF:000006">
    <property type="entry name" value="FACT complex subunit SPT16"/>
    <property type="match status" value="1"/>
</dbReference>
<dbReference type="STRING" id="246404.A0A507FKE1"/>
<evidence type="ECO:0000256" key="3">
    <source>
        <dbReference type="ARBA" id="ARBA00022705"/>
    </source>
</evidence>
<feature type="domain" description="FACT complex subunit SPT16 middle" evidence="13">
    <location>
        <begin position="531"/>
        <end position="686"/>
    </location>
</feature>
<dbReference type="Gene3D" id="2.30.29.210">
    <property type="entry name" value="FACT complex subunit Spt16p/Cdc68p"/>
    <property type="match status" value="1"/>
</dbReference>
<dbReference type="Pfam" id="PF00557">
    <property type="entry name" value="Peptidase_M24"/>
    <property type="match status" value="1"/>
</dbReference>
<evidence type="ECO:0000256" key="6">
    <source>
        <dbReference type="ARBA" id="ARBA00023054"/>
    </source>
</evidence>
<dbReference type="Pfam" id="PF08644">
    <property type="entry name" value="SPT16"/>
    <property type="match status" value="1"/>
</dbReference>
<reference evidence="15 16" key="1">
    <citation type="journal article" date="2019" name="Sci. Rep.">
        <title>Comparative genomics of chytrid fungi reveal insights into the obligate biotrophic and pathogenic lifestyle of Synchytrium endobioticum.</title>
        <authorList>
            <person name="van de Vossenberg B.T.L.H."/>
            <person name="Warris S."/>
            <person name="Nguyen H.D.T."/>
            <person name="van Gent-Pelzer M.P.E."/>
            <person name="Joly D.L."/>
            <person name="van de Geest H.C."/>
            <person name="Bonants P.J.M."/>
            <person name="Smith D.S."/>
            <person name="Levesque C.A."/>
            <person name="van der Lee T.A.J."/>
        </authorList>
    </citation>
    <scope>NUCLEOTIDE SEQUENCE [LARGE SCALE GENOMIC DNA]</scope>
    <source>
        <strain evidence="15 16">CBS 675.73</strain>
    </source>
</reference>
<evidence type="ECO:0000313" key="15">
    <source>
        <dbReference type="EMBL" id="TPX76891.1"/>
    </source>
</evidence>
<keyword evidence="2 10" id="KW-0158">Chromosome</keyword>
<dbReference type="Proteomes" id="UP000320333">
    <property type="component" value="Unassembled WGS sequence"/>
</dbReference>
<protein>
    <recommendedName>
        <fullName evidence="10">FACT complex subunit</fullName>
    </recommendedName>
</protein>
<dbReference type="Pfam" id="PF14826">
    <property type="entry name" value="FACT-Spt16_Nlob"/>
    <property type="match status" value="1"/>
</dbReference>
<evidence type="ECO:0000259" key="13">
    <source>
        <dbReference type="SMART" id="SM01286"/>
    </source>
</evidence>
<dbReference type="Gene3D" id="2.30.29.150">
    <property type="match status" value="1"/>
</dbReference>
<evidence type="ECO:0000256" key="1">
    <source>
        <dbReference type="ARBA" id="ARBA00010779"/>
    </source>
</evidence>
<evidence type="ECO:0000256" key="5">
    <source>
        <dbReference type="ARBA" id="ARBA00023015"/>
    </source>
</evidence>
<dbReference type="AlphaFoldDB" id="A0A507FKE1"/>
<dbReference type="InterPro" id="IPR029149">
    <property type="entry name" value="Creatin/AminoP/Spt16_N"/>
</dbReference>
<dbReference type="Pfam" id="PF08512">
    <property type="entry name" value="Rttp106-like_middle"/>
    <property type="match status" value="1"/>
</dbReference>
<dbReference type="Pfam" id="PF21091">
    <property type="entry name" value="SPT16_C"/>
    <property type="match status" value="1"/>
</dbReference>
<dbReference type="PANTHER" id="PTHR13980:SF15">
    <property type="entry name" value="FACT COMPLEX SUBUNIT SPT16"/>
    <property type="match status" value="1"/>
</dbReference>
<keyword evidence="7 10" id="KW-0804">Transcription</keyword>
<keyword evidence="9 10" id="KW-0539">Nucleus</keyword>
<evidence type="ECO:0000256" key="7">
    <source>
        <dbReference type="ARBA" id="ARBA00023163"/>
    </source>
</evidence>
<feature type="region of interest" description="Disordered" evidence="11">
    <location>
        <begin position="927"/>
        <end position="1034"/>
    </location>
</feature>
<dbReference type="GO" id="GO:0006281">
    <property type="term" value="P:DNA repair"/>
    <property type="evidence" value="ECO:0007669"/>
    <property type="project" value="UniProtKB-UniRule"/>
</dbReference>
<keyword evidence="8 10" id="KW-0234">DNA repair</keyword>
<dbReference type="EMBL" id="QEAP01000033">
    <property type="protein sequence ID" value="TPX76891.1"/>
    <property type="molecule type" value="Genomic_DNA"/>
</dbReference>
<evidence type="ECO:0000259" key="14">
    <source>
        <dbReference type="SMART" id="SM01287"/>
    </source>
</evidence>
<dbReference type="InterPro" id="IPR011993">
    <property type="entry name" value="PH-like_dom_sf"/>
</dbReference>
<dbReference type="SUPFAM" id="SSF55920">
    <property type="entry name" value="Creatinase/aminopeptidase"/>
    <property type="match status" value="1"/>
</dbReference>
<feature type="compositionally biased region" description="Acidic residues" evidence="11">
    <location>
        <begin position="931"/>
        <end position="988"/>
    </location>
</feature>
<comment type="subcellular location">
    <subcellularLocation>
        <location evidence="10">Nucleus</location>
    </subcellularLocation>
    <subcellularLocation>
        <location evidence="10">Chromosome</location>
    </subcellularLocation>
</comment>
<keyword evidence="3 10" id="KW-0235">DNA replication</keyword>
<dbReference type="InterPro" id="IPR036005">
    <property type="entry name" value="Creatinase/aminopeptidase-like"/>
</dbReference>
<accession>A0A507FKE1</accession>
<keyword evidence="4 10" id="KW-0227">DNA damage</keyword>
<comment type="function">
    <text evidence="10">Component of the FACT complex, a general chromatin factor that acts to reorganize nucleosomes. The FACT complex is involved in multiple processes that require DNA as a template such as mRNA elongation, DNA replication and DNA repair. During transcription elongation the FACT complex acts as a histone chaperone that both destabilizes and restores nucleosomal structure. It facilitates the passage of RNA polymerase II and transcription by promoting the dissociation of one histone H2A-H2B dimer from the nucleosome, then subsequently promotes the reestablishment of the nucleosome following the passage of RNA polymerase II.</text>
</comment>
<evidence type="ECO:0000256" key="4">
    <source>
        <dbReference type="ARBA" id="ARBA00022763"/>
    </source>
</evidence>
<dbReference type="InterPro" id="IPR013719">
    <property type="entry name" value="RTT106/SPT16-like_middle_dom"/>
</dbReference>
<dbReference type="GO" id="GO:0010468">
    <property type="term" value="P:regulation of gene expression"/>
    <property type="evidence" value="ECO:0007669"/>
    <property type="project" value="UniProtKB-ARBA"/>
</dbReference>
<evidence type="ECO:0000256" key="9">
    <source>
        <dbReference type="ARBA" id="ARBA00023242"/>
    </source>
</evidence>
<organism evidence="15 16">
    <name type="scientific">Chytriomyces confervae</name>
    <dbReference type="NCBI Taxonomy" id="246404"/>
    <lineage>
        <taxon>Eukaryota</taxon>
        <taxon>Fungi</taxon>
        <taxon>Fungi incertae sedis</taxon>
        <taxon>Chytridiomycota</taxon>
        <taxon>Chytridiomycota incertae sedis</taxon>
        <taxon>Chytridiomycetes</taxon>
        <taxon>Chytridiales</taxon>
        <taxon>Chytriomycetaceae</taxon>
        <taxon>Chytriomyces</taxon>
    </lineage>
</organism>
<comment type="subunit">
    <text evidence="10">Component of the FACT complex.</text>
</comment>
<dbReference type="InterPro" id="IPR000994">
    <property type="entry name" value="Pept_M24"/>
</dbReference>
<comment type="caution">
    <text evidence="15">The sequence shown here is derived from an EMBL/GenBank/DDBJ whole genome shotgun (WGS) entry which is preliminary data.</text>
</comment>
<evidence type="ECO:0000256" key="8">
    <source>
        <dbReference type="ARBA" id="ARBA00023204"/>
    </source>
</evidence>
<evidence type="ECO:0000256" key="2">
    <source>
        <dbReference type="ARBA" id="ARBA00022454"/>
    </source>
</evidence>
<dbReference type="SMART" id="SM01286">
    <property type="entry name" value="SPT16"/>
    <property type="match status" value="1"/>
</dbReference>
<dbReference type="SMART" id="SM01287">
    <property type="entry name" value="Rtt106"/>
    <property type="match status" value="1"/>
</dbReference>
<dbReference type="PANTHER" id="PTHR13980">
    <property type="entry name" value="CDC68 RELATED"/>
    <property type="match status" value="1"/>
</dbReference>
<feature type="domain" description="Histone chaperone RTT106/FACT complex subunit SPT16-like middle" evidence="14">
    <location>
        <begin position="808"/>
        <end position="898"/>
    </location>
</feature>
<sequence length="1034" mass="117306">MAVELSAKQFHSRARTLLNTWKTDSDNSFAGADCVVVAYGLADENEAGYQKTSAVQLWLLGYEFTDTILVFLKDRIAVLTSQKKANMLQALEQATGIDQKVPLMLFRRGKDDAANKVLFEDVAKLVKEAGGKVGVIAKDKQKGKFIDEWKAVLAAQSVEEVDVASGIATSMAVKDSEDLKNLQIAGNLTSAVIKNFFVKEFLAIVDTGKKVTHEALSMQTEDVLLNEKKRLKMRFPKEAELDLAEWCYTPIIQSGGKYDLKPSAQSDTTSLHDGTILCSLGVRYKNYCSNLSRTFFINPEKGKEKNYIFLCELQTHILSLLKDGAVCRDIYGQAVKFIESKRPELLPNFVKTAGFAIGIEFKDSTFALSPKSSKVLLDGMTVNLSVGFHNIDNSDSQSKDPRNKTYSLLLADTIRITKDAPVFLTEFDRDFKDISWEMNEDEDEIVAETKSAPKLPTAVLKSKLRNEDEEMTNEQRRALHQKELADQRQAEGLQRFAEGGGAKSLEKAQFRKFECYRKETLLPRSVDQLRIMVDKRSEAIILPIYGMAVPFHISTLKTIVKNDEGSTTYLRFNFATPGQSMGKKEASTTPFEDINSTFVKAMTFKSSDMARFAEIFREVNELKKDVSKREADRKEKAGLVEQDKLIESRGQAGGRRMILRDVFARPALEGKRISGDLEVHTNGLRYQTHMRDQKIDVLFSNIKHLVFQPCEGELIVLIHIHLKNEIMIGRKKTKDVQFYREVTDANFDETGNRKRRQNYGDEDEFAAEQAERQRRAQLDKEFKQFAEKIADASQNQVEVDAPFRDLGFQGVPFRQPVLMVPTTDCLVHLVEPPFFVVTISEIELVHLERVRFGLKSFDMVVVFKDFSRPVQHINTIHTDQLENLKEWLDSVDVPFTEGPTNLSWPQIMKTVNESPFDFFNEGGWSFLKTDADDDDDEEDEESAYEDSDAESADESESDSEEYNSDDDASGSGYSDDDSEEEEGEDWDELERKAAKSDKRKDERDDISPVQKKGKRRDYDSDEDRPKKKKFSGGR</sequence>
<dbReference type="InterPro" id="IPR029148">
    <property type="entry name" value="FACT-SPT16_Nlobe"/>
</dbReference>
<dbReference type="InterPro" id="IPR048969">
    <property type="entry name" value="FACT_SPT16_C"/>
</dbReference>
<dbReference type="Gene3D" id="2.30.29.30">
    <property type="entry name" value="Pleckstrin-homology domain (PH domain)/Phosphotyrosine-binding domain (PTB)"/>
    <property type="match status" value="1"/>
</dbReference>
<dbReference type="FunFam" id="2.30.29.210:FF:000001">
    <property type="entry name" value="FACT complex subunit spt16"/>
    <property type="match status" value="1"/>
</dbReference>
<evidence type="ECO:0000256" key="11">
    <source>
        <dbReference type="SAM" id="MobiDB-lite"/>
    </source>
</evidence>
<dbReference type="InterPro" id="IPR013953">
    <property type="entry name" value="FACT_SPT16_M"/>
</dbReference>
<dbReference type="InterPro" id="IPR056595">
    <property type="entry name" value="Fact-SPT16_PH"/>
</dbReference>